<dbReference type="EMBL" id="ACLN01000003">
    <property type="protein sequence ID" value="EEW52483.1"/>
    <property type="molecule type" value="Genomic_DNA"/>
</dbReference>
<sequence length="66" mass="7812">MRWILMLNQNIADLIINYELQHNLTDNTLAFKSHISVEKIHQLKTTGNNNISDDDMNRILQYIEKN</sequence>
<evidence type="ECO:0000313" key="2">
    <source>
        <dbReference type="Proteomes" id="UP000004115"/>
    </source>
</evidence>
<dbReference type="Proteomes" id="UP000004115">
    <property type="component" value="Unassembled WGS sequence"/>
</dbReference>
<proteinExistence type="predicted"/>
<evidence type="ECO:0008006" key="3">
    <source>
        <dbReference type="Google" id="ProtNLM"/>
    </source>
</evidence>
<dbReference type="InterPro" id="IPR059218">
    <property type="entry name" value="LBP_cg2779-like"/>
</dbReference>
<name>C8PAJ4_9LACO</name>
<comment type="caution">
    <text evidence="1">The sequence shown here is derived from an EMBL/GenBank/DDBJ whole genome shotgun (WGS) entry which is preliminary data.</text>
</comment>
<evidence type="ECO:0000313" key="1">
    <source>
        <dbReference type="EMBL" id="EEW52483.1"/>
    </source>
</evidence>
<accession>C8PAJ4</accession>
<reference evidence="1 2" key="1">
    <citation type="submission" date="2009-09" db="EMBL/GenBank/DDBJ databases">
        <authorList>
            <person name="Qin X."/>
            <person name="Bachman B."/>
            <person name="Battles P."/>
            <person name="Bell A."/>
            <person name="Bess C."/>
            <person name="Bickham C."/>
            <person name="Chaboub L."/>
            <person name="Chen D."/>
            <person name="Coyle M."/>
            <person name="Deiros D.R."/>
            <person name="Dinh H."/>
            <person name="Forbes L."/>
            <person name="Fowler G."/>
            <person name="Francisco L."/>
            <person name="Fu Q."/>
            <person name="Gubbala S."/>
            <person name="Hale W."/>
            <person name="Han Y."/>
            <person name="Hemphill L."/>
            <person name="Highlander S.K."/>
            <person name="Hirani K."/>
            <person name="Hogues M."/>
            <person name="Jackson L."/>
            <person name="Jakkamsetti A."/>
            <person name="Javaid M."/>
            <person name="Jiang H."/>
            <person name="Korchina V."/>
            <person name="Kovar C."/>
            <person name="Lara F."/>
            <person name="Lee S."/>
            <person name="Mata R."/>
            <person name="Mathew T."/>
            <person name="Moen C."/>
            <person name="Morales K."/>
            <person name="Munidasa M."/>
            <person name="Nazareth L."/>
            <person name="Ngo R."/>
            <person name="Nguyen L."/>
            <person name="Okwuonu G."/>
            <person name="Ongeri F."/>
            <person name="Patil S."/>
            <person name="Petrosino J."/>
            <person name="Pham C."/>
            <person name="Pham P."/>
            <person name="Pu L.-L."/>
            <person name="Puazo M."/>
            <person name="Raj R."/>
            <person name="Reid J."/>
            <person name="Rouhana J."/>
            <person name="Saada N."/>
            <person name="Shang Y."/>
            <person name="Simmons D."/>
            <person name="Thornton R."/>
            <person name="Warren J."/>
            <person name="Weissenberger G."/>
            <person name="Zhang J."/>
            <person name="Zhang L."/>
            <person name="Zhou C."/>
            <person name="Zhu D."/>
            <person name="Muzny D."/>
            <person name="Worley K."/>
            <person name="Gibbs R."/>
        </authorList>
    </citation>
    <scope>NUCLEOTIDE SEQUENCE [LARGE SCALE GENOMIC DNA]</scope>
    <source>
        <strain evidence="1 2">DSM 13335</strain>
    </source>
</reference>
<dbReference type="AlphaFoldDB" id="C8PAJ4"/>
<dbReference type="NCBIfam" id="NF040507">
    <property type="entry name" value="LBP_cg2779_fam"/>
    <property type="match status" value="1"/>
</dbReference>
<keyword evidence="2" id="KW-1185">Reference proteome</keyword>
<protein>
    <recommendedName>
        <fullName evidence="3">XRE family transcriptional regulator</fullName>
    </recommendedName>
</protein>
<dbReference type="HOGENOM" id="CLU_186801_1_0_9"/>
<organism evidence="1 2">
    <name type="scientific">Lactobacillus iners DSM 13335</name>
    <dbReference type="NCBI Taxonomy" id="525328"/>
    <lineage>
        <taxon>Bacteria</taxon>
        <taxon>Bacillati</taxon>
        <taxon>Bacillota</taxon>
        <taxon>Bacilli</taxon>
        <taxon>Lactobacillales</taxon>
        <taxon>Lactobacillaceae</taxon>
        <taxon>Lactobacillus</taxon>
    </lineage>
</organism>
<gene>
    <name evidence="1" type="ORF">HMPREF0520_0114</name>
</gene>